<proteinExistence type="predicted"/>
<keyword evidence="4" id="KW-1185">Reference proteome</keyword>
<comment type="caution">
    <text evidence="3">The sequence shown here is derived from an EMBL/GenBank/DDBJ whole genome shotgun (WGS) entry which is preliminary data.</text>
</comment>
<dbReference type="Proteomes" id="UP001281614">
    <property type="component" value="Unassembled WGS sequence"/>
</dbReference>
<dbReference type="PANTHER" id="PTHR33112">
    <property type="entry name" value="DOMAIN PROTEIN, PUTATIVE-RELATED"/>
    <property type="match status" value="1"/>
</dbReference>
<feature type="region of interest" description="Disordered" evidence="1">
    <location>
        <begin position="669"/>
        <end position="695"/>
    </location>
</feature>
<dbReference type="AlphaFoldDB" id="A0AAD9YMC7"/>
<accession>A0AAD9YMC7</accession>
<evidence type="ECO:0000313" key="3">
    <source>
        <dbReference type="EMBL" id="KAK2770567.1"/>
    </source>
</evidence>
<dbReference type="InterPro" id="IPR010730">
    <property type="entry name" value="HET"/>
</dbReference>
<dbReference type="EMBL" id="VYYT01000093">
    <property type="protein sequence ID" value="KAK2770567.1"/>
    <property type="molecule type" value="Genomic_DNA"/>
</dbReference>
<dbReference type="PANTHER" id="PTHR33112:SF16">
    <property type="entry name" value="HETEROKARYON INCOMPATIBILITY DOMAIN-CONTAINING PROTEIN"/>
    <property type="match status" value="1"/>
</dbReference>
<sequence length="715" mass="79609">MLLCQFCKSIEVQHLPSATGVTLRPDEFEAAPSQAHYPSFFSLQESAKTCKLCHLFFKSLKVKQQLPSGCVYISMGHTDWVDEYPPLIVEPVNIRALSRSSWSVYHKQLYGIQVTCGYRTCELGLYADDDSRAKRTLTVVGEKPDPVKKCRRPLKWIQTCLESHDVCSRYQTLFASATSFPTRLLDLQPTTPHADVVLVDGSSCNHAPYVALSHCWGAAPVVRTVKANLLAFRTRIDPSSLNKTFNDAMDVTRRLGVRYLWIDSLCIVQDDADDWDREAARMAQVYSQAYVTIAATSAPDGTHGLIRKAPDEPFIPLHFHNSDSLNRGVSIGPLLHKFQRIDREPLNGRAWTLQERVLSPRTLHYAADQVHWECRQSIISESGSSPYGYGQGESAENSTARGWLGKMARDIVPDIKPGNKEVSKSVGGDPKVAINDSNVSYDNWYRMLQNYTERNITKDADRLPALSGIARAFSIKKPSLYLAGVWLDDIASGLLWYVNVPESARRPDTYRAPSWSLAAVEGSPITFLSTHFFGRRPGEVDEIEYVGHDVDLDSTDPFGRVKAGSLTLRGYVKASMLKTVQEGQEIDGVRTSIQMLFDEKSAIGSANLDVAIADGPVHCLLATCTYPQDQSLHYTPNIILLLRSIGNAGQFQRVGMAALLQQRIREPQKHFDPIPQPGDPSFTQTGKAKLGEQTPKGESLETWFDDIETSVISII</sequence>
<evidence type="ECO:0000313" key="4">
    <source>
        <dbReference type="Proteomes" id="UP001281614"/>
    </source>
</evidence>
<dbReference type="Pfam" id="PF06985">
    <property type="entry name" value="HET"/>
    <property type="match status" value="1"/>
</dbReference>
<organism evidence="3 4">
    <name type="scientific">Colletotrichum kahawae</name>
    <name type="common">Coffee berry disease fungus</name>
    <dbReference type="NCBI Taxonomy" id="34407"/>
    <lineage>
        <taxon>Eukaryota</taxon>
        <taxon>Fungi</taxon>
        <taxon>Dikarya</taxon>
        <taxon>Ascomycota</taxon>
        <taxon>Pezizomycotina</taxon>
        <taxon>Sordariomycetes</taxon>
        <taxon>Hypocreomycetidae</taxon>
        <taxon>Glomerellales</taxon>
        <taxon>Glomerellaceae</taxon>
        <taxon>Colletotrichum</taxon>
        <taxon>Colletotrichum gloeosporioides species complex</taxon>
    </lineage>
</organism>
<evidence type="ECO:0000256" key="1">
    <source>
        <dbReference type="SAM" id="MobiDB-lite"/>
    </source>
</evidence>
<protein>
    <submittedName>
        <fullName evidence="3">Heterokaryon incompatibility protein</fullName>
    </submittedName>
</protein>
<evidence type="ECO:0000259" key="2">
    <source>
        <dbReference type="Pfam" id="PF06985"/>
    </source>
</evidence>
<gene>
    <name evidence="3" type="ORF">CKAH01_14690</name>
</gene>
<feature type="domain" description="Heterokaryon incompatibility" evidence="2">
    <location>
        <begin position="209"/>
        <end position="355"/>
    </location>
</feature>
<name>A0AAD9YMC7_COLKA</name>
<reference evidence="3" key="1">
    <citation type="submission" date="2023-02" db="EMBL/GenBank/DDBJ databases">
        <title>Colletotrichum kahawae CIFC_Que2 genome sequencing and assembly.</title>
        <authorList>
            <person name="Baroncelli R."/>
        </authorList>
    </citation>
    <scope>NUCLEOTIDE SEQUENCE</scope>
    <source>
        <strain evidence="3">CIFC_Que2</strain>
    </source>
</reference>